<keyword evidence="3" id="KW-1185">Reference proteome</keyword>
<organism evidence="2 3">
    <name type="scientific">Novipirellula aureliae</name>
    <dbReference type="NCBI Taxonomy" id="2527966"/>
    <lineage>
        <taxon>Bacteria</taxon>
        <taxon>Pseudomonadati</taxon>
        <taxon>Planctomycetota</taxon>
        <taxon>Planctomycetia</taxon>
        <taxon>Pirellulales</taxon>
        <taxon>Pirellulaceae</taxon>
        <taxon>Novipirellula</taxon>
    </lineage>
</organism>
<feature type="domain" description="PEGA" evidence="1">
    <location>
        <begin position="47"/>
        <end position="91"/>
    </location>
</feature>
<comment type="caution">
    <text evidence="2">The sequence shown here is derived from an EMBL/GenBank/DDBJ whole genome shotgun (WGS) entry which is preliminary data.</text>
</comment>
<accession>A0A5C6DNB1</accession>
<name>A0A5C6DNB1_9BACT</name>
<reference evidence="2 3" key="1">
    <citation type="submission" date="2019-02" db="EMBL/GenBank/DDBJ databases">
        <title>Deep-cultivation of Planctomycetes and their phenomic and genomic characterization uncovers novel biology.</title>
        <authorList>
            <person name="Wiegand S."/>
            <person name="Jogler M."/>
            <person name="Boedeker C."/>
            <person name="Pinto D."/>
            <person name="Vollmers J."/>
            <person name="Rivas-Marin E."/>
            <person name="Kohn T."/>
            <person name="Peeters S.H."/>
            <person name="Heuer A."/>
            <person name="Rast P."/>
            <person name="Oberbeckmann S."/>
            <person name="Bunk B."/>
            <person name="Jeske O."/>
            <person name="Meyerdierks A."/>
            <person name="Storesund J.E."/>
            <person name="Kallscheuer N."/>
            <person name="Luecker S."/>
            <person name="Lage O.M."/>
            <person name="Pohl T."/>
            <person name="Merkel B.J."/>
            <person name="Hornburger P."/>
            <person name="Mueller R.-W."/>
            <person name="Bruemmer F."/>
            <person name="Labrenz M."/>
            <person name="Spormann A.M."/>
            <person name="Op Den Camp H."/>
            <person name="Overmann J."/>
            <person name="Amann R."/>
            <person name="Jetten M.S.M."/>
            <person name="Mascher T."/>
            <person name="Medema M.H."/>
            <person name="Devos D.P."/>
            <person name="Kaster A.-K."/>
            <person name="Ovreas L."/>
            <person name="Rohde M."/>
            <person name="Galperin M.Y."/>
            <person name="Jogler C."/>
        </authorList>
    </citation>
    <scope>NUCLEOTIDE SEQUENCE [LARGE SCALE GENOMIC DNA]</scope>
    <source>
        <strain evidence="2 3">Q31b</strain>
    </source>
</reference>
<dbReference type="AlphaFoldDB" id="A0A5C6DNB1"/>
<evidence type="ECO:0000313" key="2">
    <source>
        <dbReference type="EMBL" id="TWU38763.1"/>
    </source>
</evidence>
<dbReference type="Proteomes" id="UP000315471">
    <property type="component" value="Unassembled WGS sequence"/>
</dbReference>
<evidence type="ECO:0000313" key="3">
    <source>
        <dbReference type="Proteomes" id="UP000315471"/>
    </source>
</evidence>
<dbReference type="InterPro" id="IPR013229">
    <property type="entry name" value="PEGA"/>
</dbReference>
<sequence>MKSAAEPACRSRETRMPLWLRRPVSQLAASAILVTMVTSSGCVRRRMTVRTSPSGATISVDNQVIGTSPAATSFVYYGTREIRVEKDGYRTETIRRRLNPPWYEYPGLDFISETLWPGELRDERIIDIQLIPKTLTPTPEVLDRADALRTQSQAGIVTGSR</sequence>
<dbReference type="EMBL" id="SJPY01000006">
    <property type="protein sequence ID" value="TWU38763.1"/>
    <property type="molecule type" value="Genomic_DNA"/>
</dbReference>
<dbReference type="RefSeq" id="WP_231617674.1">
    <property type="nucleotide sequence ID" value="NZ_SJPY01000006.1"/>
</dbReference>
<protein>
    <submittedName>
        <fullName evidence="2">PEGA domain protein</fullName>
    </submittedName>
</protein>
<proteinExistence type="predicted"/>
<gene>
    <name evidence="2" type="ORF">Q31b_38410</name>
</gene>
<evidence type="ECO:0000259" key="1">
    <source>
        <dbReference type="Pfam" id="PF08308"/>
    </source>
</evidence>
<dbReference type="Pfam" id="PF08308">
    <property type="entry name" value="PEGA"/>
    <property type="match status" value="1"/>
</dbReference>